<dbReference type="HOGENOM" id="CLU_1621998_0_0_1"/>
<evidence type="ECO:0000313" key="1">
    <source>
        <dbReference type="EMBL" id="CCA20494.1"/>
    </source>
</evidence>
<proteinExistence type="predicted"/>
<gene>
    <name evidence="1" type="primary">AlNc14C96G5855</name>
    <name evidence="1" type="ORF">ALNC14_066370</name>
</gene>
<name>F0WGX9_9STRA</name>
<protein>
    <submittedName>
        <fullName evidence="1">AlNc14C96G5855 protein</fullName>
    </submittedName>
</protein>
<accession>F0WGX9</accession>
<reference evidence="1" key="1">
    <citation type="journal article" date="2011" name="PLoS Biol.">
        <title>Gene gain and loss during evolution of obligate parasitism in the white rust pathogen of Arabidopsis thaliana.</title>
        <authorList>
            <person name="Kemen E."/>
            <person name="Gardiner A."/>
            <person name="Schultz-Larsen T."/>
            <person name="Kemen A.C."/>
            <person name="Balmuth A.L."/>
            <person name="Robert-Seilaniantz A."/>
            <person name="Bailey K."/>
            <person name="Holub E."/>
            <person name="Studholme D.J."/>
            <person name="Maclean D."/>
            <person name="Jones J.D."/>
        </authorList>
    </citation>
    <scope>NUCLEOTIDE SEQUENCE</scope>
</reference>
<dbReference type="EMBL" id="FR824141">
    <property type="protein sequence ID" value="CCA20494.1"/>
    <property type="molecule type" value="Genomic_DNA"/>
</dbReference>
<dbReference type="AlphaFoldDB" id="F0WGX9"/>
<organism evidence="1">
    <name type="scientific">Albugo laibachii Nc14</name>
    <dbReference type="NCBI Taxonomy" id="890382"/>
    <lineage>
        <taxon>Eukaryota</taxon>
        <taxon>Sar</taxon>
        <taxon>Stramenopiles</taxon>
        <taxon>Oomycota</taxon>
        <taxon>Peronosporomycetes</taxon>
        <taxon>Albuginales</taxon>
        <taxon>Albuginaceae</taxon>
        <taxon>Albugo</taxon>
    </lineage>
</organism>
<sequence length="164" mass="18933">MDNQEAIRQLKAEFSMSSFKHVDVWVNFICGIAERHRETQIYRVVLIMADLLTKALLEAKSATGEEENRNLIDISVVLKEESLIRPTTVSTNQERTTFLAAISDWVKREINTFLNPEMLAVYAPKVTDHAFRMQIRQNHPTSTQLPSATHHSLDVRKHQVNMCW</sequence>
<reference evidence="1" key="2">
    <citation type="submission" date="2011-02" db="EMBL/GenBank/DDBJ databases">
        <authorList>
            <person name="MacLean D."/>
        </authorList>
    </citation>
    <scope>NUCLEOTIDE SEQUENCE</scope>
</reference>